<feature type="transmembrane region" description="Helical" evidence="8">
    <location>
        <begin position="78"/>
        <end position="98"/>
    </location>
</feature>
<dbReference type="PANTHER" id="PTHR30474:SF1">
    <property type="entry name" value="PEPTIDOGLYCAN GLYCOSYLTRANSFERASE MRDB"/>
    <property type="match status" value="1"/>
</dbReference>
<evidence type="ECO:0000256" key="6">
    <source>
        <dbReference type="ARBA" id="ARBA00032370"/>
    </source>
</evidence>
<feature type="transmembrane region" description="Helical" evidence="8">
    <location>
        <begin position="232"/>
        <end position="254"/>
    </location>
</feature>
<dbReference type="OrthoDB" id="9768187at2"/>
<keyword evidence="2 8" id="KW-0812">Transmembrane</keyword>
<evidence type="ECO:0000313" key="9">
    <source>
        <dbReference type="EMBL" id="OUN05166.1"/>
    </source>
</evidence>
<dbReference type="eggNOG" id="COG0772">
    <property type="taxonomic scope" value="Bacteria"/>
</dbReference>
<evidence type="ECO:0000256" key="1">
    <source>
        <dbReference type="ARBA" id="ARBA00004141"/>
    </source>
</evidence>
<sequence length="481" mass="53523">MTANRHNSIFYGVDLWTVLLYVLIVMAGWVSITSASYDEGTADVFSFSHFYMKQLMWIGVAWTTAVVVLLLDDRFYHMFAYPAYFAGLALLVGALLFGREVNGAKAWFEFGSFRMQPVEFVKIATALALARVMSAYSFSINRPGDLFKVGMVICVPLFIIILQNDTGSGIVLGSFLFVLYREGLNKWLCIPVLLIAALFIFSFLLSPMTMLVSIILVCTLSQAMMNGHWRQCLVYLAALALGSILLCMAMGLVAPGFMDLHACLLTVTLLSLVWVVVYAYRTNLNNIFITVGLFLCTVVFLPTTNYIFNSILKPHQQDRILSFLGIISDPLGTDYNVNQSKIAIGSGGFLGKGFLQGTQIKYGFVPERHTDFIFCTVGEEWGFVGTMVVLALLCLLILRLMRMGERQQEPFGRIYCYCVAAILLFHVLVNVGMTIGLMPVMGIPLPFMSYGGSSLIAFTILLFIAVRLDASTRQFSLNNKF</sequence>
<evidence type="ECO:0000256" key="2">
    <source>
        <dbReference type="ARBA" id="ARBA00022692"/>
    </source>
</evidence>
<dbReference type="GO" id="GO:0051301">
    <property type="term" value="P:cell division"/>
    <property type="evidence" value="ECO:0007669"/>
    <property type="project" value="InterPro"/>
</dbReference>
<dbReference type="Pfam" id="PF01098">
    <property type="entry name" value="FTSW_RODA_SPOVE"/>
    <property type="match status" value="2"/>
</dbReference>
<feature type="transmembrane region" description="Helical" evidence="8">
    <location>
        <begin position="287"/>
        <end position="308"/>
    </location>
</feature>
<dbReference type="RefSeq" id="WP_032136163.1">
    <property type="nucleotide sequence ID" value="NZ_AP031440.1"/>
</dbReference>
<keyword evidence="3" id="KW-0133">Cell shape</keyword>
<feature type="transmembrane region" description="Helical" evidence="8">
    <location>
        <begin position="414"/>
        <end position="435"/>
    </location>
</feature>
<reference evidence="10" key="1">
    <citation type="submission" date="2017-04" db="EMBL/GenBank/DDBJ databases">
        <title>Function of individual gut microbiota members based on whole genome sequencing of pure cultures obtained from chicken caecum.</title>
        <authorList>
            <person name="Medvecky M."/>
            <person name="Cejkova D."/>
            <person name="Polansky O."/>
            <person name="Karasova D."/>
            <person name="Kubasova T."/>
            <person name="Cizek A."/>
            <person name="Rychlik I."/>
        </authorList>
    </citation>
    <scope>NUCLEOTIDE SEQUENCE [LARGE SCALE GENOMIC DNA]</scope>
    <source>
        <strain evidence="10">An90</strain>
    </source>
</reference>
<dbReference type="GO" id="GO:0015648">
    <property type="term" value="F:lipid-linked peptidoglycan transporter activity"/>
    <property type="evidence" value="ECO:0007669"/>
    <property type="project" value="TreeGrafter"/>
</dbReference>
<evidence type="ECO:0000256" key="5">
    <source>
        <dbReference type="ARBA" id="ARBA00023136"/>
    </source>
</evidence>
<proteinExistence type="predicted"/>
<dbReference type="GO" id="GO:0032153">
    <property type="term" value="C:cell division site"/>
    <property type="evidence" value="ECO:0007669"/>
    <property type="project" value="TreeGrafter"/>
</dbReference>
<dbReference type="AlphaFoldDB" id="A0A1Y3QZU2"/>
<feature type="transmembrane region" description="Helical" evidence="8">
    <location>
        <begin position="381"/>
        <end position="402"/>
    </location>
</feature>
<dbReference type="InterPro" id="IPR001182">
    <property type="entry name" value="FtsW/RodA"/>
</dbReference>
<organism evidence="9 10">
    <name type="scientific">Alistipes onderdonkii</name>
    <dbReference type="NCBI Taxonomy" id="328813"/>
    <lineage>
        <taxon>Bacteria</taxon>
        <taxon>Pseudomonadati</taxon>
        <taxon>Bacteroidota</taxon>
        <taxon>Bacteroidia</taxon>
        <taxon>Bacteroidales</taxon>
        <taxon>Rikenellaceae</taxon>
        <taxon>Alistipes</taxon>
    </lineage>
</organism>
<keyword evidence="5 8" id="KW-0472">Membrane</keyword>
<dbReference type="NCBIfam" id="NF037961">
    <property type="entry name" value="RodA_shape"/>
    <property type="match status" value="2"/>
</dbReference>
<feature type="transmembrane region" description="Helical" evidence="8">
    <location>
        <begin position="192"/>
        <end position="220"/>
    </location>
</feature>
<comment type="caution">
    <text evidence="9">The sequence shown here is derived from an EMBL/GenBank/DDBJ whole genome shotgun (WGS) entry which is preliminary data.</text>
</comment>
<evidence type="ECO:0000256" key="7">
    <source>
        <dbReference type="ARBA" id="ARBA00033270"/>
    </source>
</evidence>
<evidence type="ECO:0000256" key="8">
    <source>
        <dbReference type="SAM" id="Phobius"/>
    </source>
</evidence>
<feature type="transmembrane region" description="Helical" evidence="8">
    <location>
        <begin position="9"/>
        <end position="30"/>
    </location>
</feature>
<comment type="subcellular location">
    <subcellularLocation>
        <location evidence="1">Membrane</location>
        <topology evidence="1">Multi-pass membrane protein</topology>
    </subcellularLocation>
</comment>
<gene>
    <name evidence="9" type="ORF">B5G41_02450</name>
</gene>
<evidence type="ECO:0000313" key="10">
    <source>
        <dbReference type="Proteomes" id="UP000195772"/>
    </source>
</evidence>
<evidence type="ECO:0000256" key="4">
    <source>
        <dbReference type="ARBA" id="ARBA00022989"/>
    </source>
</evidence>
<dbReference type="EMBL" id="NFHB01000001">
    <property type="protein sequence ID" value="OUN05166.1"/>
    <property type="molecule type" value="Genomic_DNA"/>
</dbReference>
<keyword evidence="4 8" id="KW-1133">Transmembrane helix</keyword>
<dbReference type="PROSITE" id="PS00428">
    <property type="entry name" value="FTSW_RODA_SPOVE"/>
    <property type="match status" value="1"/>
</dbReference>
<dbReference type="Proteomes" id="UP000195772">
    <property type="component" value="Unassembled WGS sequence"/>
</dbReference>
<accession>A0A1Y3QZU2</accession>
<evidence type="ECO:0000256" key="3">
    <source>
        <dbReference type="ARBA" id="ARBA00022960"/>
    </source>
</evidence>
<dbReference type="PANTHER" id="PTHR30474">
    <property type="entry name" value="CELL CYCLE PROTEIN"/>
    <property type="match status" value="1"/>
</dbReference>
<feature type="transmembrane region" description="Helical" evidence="8">
    <location>
        <begin position="260"/>
        <end position="280"/>
    </location>
</feature>
<dbReference type="InterPro" id="IPR018365">
    <property type="entry name" value="Cell_cycle_FtsW-rel_CS"/>
</dbReference>
<feature type="transmembrane region" description="Helical" evidence="8">
    <location>
        <begin position="150"/>
        <end position="180"/>
    </location>
</feature>
<name>A0A1Y3QZU2_9BACT</name>
<feature type="transmembrane region" description="Helical" evidence="8">
    <location>
        <begin position="447"/>
        <end position="466"/>
    </location>
</feature>
<feature type="transmembrane region" description="Helical" evidence="8">
    <location>
        <begin position="50"/>
        <end position="71"/>
    </location>
</feature>
<dbReference type="GO" id="GO:0005886">
    <property type="term" value="C:plasma membrane"/>
    <property type="evidence" value="ECO:0007669"/>
    <property type="project" value="TreeGrafter"/>
</dbReference>
<protein>
    <recommendedName>
        <fullName evidence="7">Cell wall polymerase</fullName>
    </recommendedName>
    <alternativeName>
        <fullName evidence="6">Peptidoglycan polymerase</fullName>
    </alternativeName>
</protein>
<dbReference type="GO" id="GO:0008360">
    <property type="term" value="P:regulation of cell shape"/>
    <property type="evidence" value="ECO:0007669"/>
    <property type="project" value="UniProtKB-KW"/>
</dbReference>
<feature type="transmembrane region" description="Helical" evidence="8">
    <location>
        <begin position="118"/>
        <end position="138"/>
    </location>
</feature>